<dbReference type="Proteomes" id="UP000231962">
    <property type="component" value="Unassembled WGS sequence"/>
</dbReference>
<dbReference type="Gene3D" id="2.20.110.10">
    <property type="entry name" value="Histone H3 K4-specific methyltransferase SET7/9 N-terminal domain"/>
    <property type="match status" value="1"/>
</dbReference>
<dbReference type="EMBL" id="NPDZ01000009">
    <property type="protein sequence ID" value="PJZ72459.1"/>
    <property type="molecule type" value="Genomic_DNA"/>
</dbReference>
<name>A0A2M9ZK84_9LEPT</name>
<feature type="region of interest" description="Disordered" evidence="2">
    <location>
        <begin position="27"/>
        <end position="52"/>
    </location>
</feature>
<evidence type="ECO:0000313" key="4">
    <source>
        <dbReference type="EMBL" id="PJZ72459.1"/>
    </source>
</evidence>
<dbReference type="AlphaFoldDB" id="A0A2M9ZK84"/>
<dbReference type="InterPro" id="IPR003409">
    <property type="entry name" value="MORN"/>
</dbReference>
<evidence type="ECO:0000256" key="1">
    <source>
        <dbReference type="ARBA" id="ARBA00022737"/>
    </source>
</evidence>
<keyword evidence="1" id="KW-0677">Repeat</keyword>
<organism evidence="4 6">
    <name type="scientific">Leptospira perolatii</name>
    <dbReference type="NCBI Taxonomy" id="2023191"/>
    <lineage>
        <taxon>Bacteria</taxon>
        <taxon>Pseudomonadati</taxon>
        <taxon>Spirochaetota</taxon>
        <taxon>Spirochaetia</taxon>
        <taxon>Leptospirales</taxon>
        <taxon>Leptospiraceae</taxon>
        <taxon>Leptospira</taxon>
    </lineage>
</organism>
<dbReference type="Proteomes" id="UP000231990">
    <property type="component" value="Unassembled WGS sequence"/>
</dbReference>
<protein>
    <recommendedName>
        <fullName evidence="7">Membrane-binding protein</fullName>
    </recommendedName>
</protein>
<dbReference type="RefSeq" id="WP_100714138.1">
    <property type="nucleotide sequence ID" value="NZ_NPDY01000010.1"/>
</dbReference>
<reference evidence="5 6" key="1">
    <citation type="submission" date="2017-07" db="EMBL/GenBank/DDBJ databases">
        <title>Leptospira spp. isolated from tropical soils.</title>
        <authorList>
            <person name="Thibeaux R."/>
            <person name="Iraola G."/>
            <person name="Ferres I."/>
            <person name="Bierque E."/>
            <person name="Girault D."/>
            <person name="Soupe-Gilbert M.-E."/>
            <person name="Picardeau M."/>
            <person name="Goarant C."/>
        </authorList>
    </citation>
    <scope>NUCLEOTIDE SEQUENCE [LARGE SCALE GENOMIC DNA]</scope>
    <source>
        <strain evidence="4 6">FH1-B-B1</strain>
        <strain evidence="3 5">FH1-B-C1</strain>
    </source>
</reference>
<dbReference type="EMBL" id="NPDY01000010">
    <property type="protein sequence ID" value="PJZ69324.1"/>
    <property type="molecule type" value="Genomic_DNA"/>
</dbReference>
<dbReference type="OrthoDB" id="345644at2"/>
<dbReference type="PANTHER" id="PTHR23084:SF263">
    <property type="entry name" value="MORN REPEAT-CONTAINING PROTEIN 1"/>
    <property type="match status" value="1"/>
</dbReference>
<dbReference type="Pfam" id="PF02493">
    <property type="entry name" value="MORN"/>
    <property type="match status" value="2"/>
</dbReference>
<evidence type="ECO:0008006" key="7">
    <source>
        <dbReference type="Google" id="ProtNLM"/>
    </source>
</evidence>
<proteinExistence type="predicted"/>
<evidence type="ECO:0000313" key="5">
    <source>
        <dbReference type="Proteomes" id="UP000231962"/>
    </source>
</evidence>
<dbReference type="SUPFAM" id="SSF82185">
    <property type="entry name" value="Histone H3 K4-specific methyltransferase SET7/9 N-terminal domain"/>
    <property type="match status" value="1"/>
</dbReference>
<keyword evidence="5" id="KW-1185">Reference proteome</keyword>
<dbReference type="PANTHER" id="PTHR23084">
    <property type="entry name" value="PHOSPHATIDYLINOSITOL-4-PHOSPHATE 5-KINASE RELATED"/>
    <property type="match status" value="1"/>
</dbReference>
<comment type="caution">
    <text evidence="4">The sequence shown here is derived from an EMBL/GenBank/DDBJ whole genome shotgun (WGS) entry which is preliminary data.</text>
</comment>
<accession>A0A2M9ZK84</accession>
<evidence type="ECO:0000313" key="3">
    <source>
        <dbReference type="EMBL" id="PJZ69324.1"/>
    </source>
</evidence>
<evidence type="ECO:0000256" key="2">
    <source>
        <dbReference type="SAM" id="MobiDB-lite"/>
    </source>
</evidence>
<evidence type="ECO:0000313" key="6">
    <source>
        <dbReference type="Proteomes" id="UP000231990"/>
    </source>
</evidence>
<gene>
    <name evidence="3" type="ORF">CH360_11225</name>
    <name evidence="4" type="ORF">CH373_13660</name>
</gene>
<dbReference type="SMART" id="SM00698">
    <property type="entry name" value="MORN"/>
    <property type="match status" value="2"/>
</dbReference>
<sequence>MSWTASIVILCFSIPIFWNCSKPKAKTNSEIERLRPKKKVDDRDKDPDLSNREFFDEDAEGNVLKKKEEPVSSPIPSLRTFAQKGAGCKKGNCRNGEGIYVYDSGDVYSGRFSAEQREGWGRIAYSDGDSFEGNWSDDLKSGQGKYVFRDGTIFSGIFTGDGNGKGSYRKGGRTFSCRLENRKLFCKR</sequence>